<dbReference type="InterPro" id="IPR029787">
    <property type="entry name" value="Nucleotide_cyclase"/>
</dbReference>
<dbReference type="EMBL" id="CP031395">
    <property type="protein sequence ID" value="QBK05968.1"/>
    <property type="molecule type" value="Genomic_DNA"/>
</dbReference>
<dbReference type="NCBIfam" id="TIGR00254">
    <property type="entry name" value="GGDEF"/>
    <property type="match status" value="1"/>
</dbReference>
<dbReference type="PANTHER" id="PTHR45138:SF9">
    <property type="entry name" value="DIGUANYLATE CYCLASE DGCM-RELATED"/>
    <property type="match status" value="1"/>
</dbReference>
<dbReference type="SMART" id="SM00267">
    <property type="entry name" value="GGDEF"/>
    <property type="match status" value="1"/>
</dbReference>
<organism evidence="4 5">
    <name type="scientific">Hylemonella gracilis</name>
    <dbReference type="NCBI Taxonomy" id="80880"/>
    <lineage>
        <taxon>Bacteria</taxon>
        <taxon>Pseudomonadati</taxon>
        <taxon>Pseudomonadota</taxon>
        <taxon>Betaproteobacteria</taxon>
        <taxon>Burkholderiales</taxon>
        <taxon>Comamonadaceae</taxon>
        <taxon>Hylemonella</taxon>
    </lineage>
</organism>
<proteinExistence type="predicted"/>
<dbReference type="AlphaFoldDB" id="A0A4P6UKR6"/>
<dbReference type="SUPFAM" id="SSF55073">
    <property type="entry name" value="Nucleotide cyclase"/>
    <property type="match status" value="1"/>
</dbReference>
<reference evidence="4 5" key="1">
    <citation type="submission" date="2018-07" db="EMBL/GenBank/DDBJ databases">
        <title>Exploring interactions and the metabolic potential of the ultra-small soil bacteria Hylemonella gracilis.</title>
        <authorList>
            <person name="Tyc O."/>
            <person name="Kulkarni P."/>
            <person name="Gawehns F."/>
            <person name="Hundscheid M."/>
            <person name="Zweers H."/>
            <person name="Garbeva P."/>
        </authorList>
    </citation>
    <scope>NUCLEOTIDE SEQUENCE [LARGE SCALE GENOMIC DNA]</scope>
    <source>
        <strain evidence="4 5">NS1</strain>
    </source>
</reference>
<dbReference type="Pfam" id="PF13188">
    <property type="entry name" value="PAS_8"/>
    <property type="match status" value="1"/>
</dbReference>
<evidence type="ECO:0000256" key="2">
    <source>
        <dbReference type="ARBA" id="ARBA00034247"/>
    </source>
</evidence>
<dbReference type="Gene3D" id="3.30.450.20">
    <property type="entry name" value="PAS domain"/>
    <property type="match status" value="1"/>
</dbReference>
<dbReference type="InterPro" id="IPR000014">
    <property type="entry name" value="PAS"/>
</dbReference>
<dbReference type="EC" id="2.7.7.65" evidence="1"/>
<protein>
    <recommendedName>
        <fullName evidence="1">diguanylate cyclase</fullName>
        <ecNumber evidence="1">2.7.7.65</ecNumber>
    </recommendedName>
</protein>
<feature type="domain" description="GGDEF" evidence="3">
    <location>
        <begin position="198"/>
        <end position="330"/>
    </location>
</feature>
<dbReference type="InterPro" id="IPR000160">
    <property type="entry name" value="GGDEF_dom"/>
</dbReference>
<dbReference type="InterPro" id="IPR050469">
    <property type="entry name" value="Diguanylate_Cyclase"/>
</dbReference>
<dbReference type="Gene3D" id="3.30.70.270">
    <property type="match status" value="1"/>
</dbReference>
<dbReference type="Proteomes" id="UP000292939">
    <property type="component" value="Chromosome"/>
</dbReference>
<accession>A0A4P6UKR6</accession>
<dbReference type="OrthoDB" id="9813903at2"/>
<comment type="catalytic activity">
    <reaction evidence="2">
        <text>2 GTP = 3',3'-c-di-GMP + 2 diphosphate</text>
        <dbReference type="Rhea" id="RHEA:24898"/>
        <dbReference type="ChEBI" id="CHEBI:33019"/>
        <dbReference type="ChEBI" id="CHEBI:37565"/>
        <dbReference type="ChEBI" id="CHEBI:58805"/>
        <dbReference type="EC" id="2.7.7.65"/>
    </reaction>
</comment>
<dbReference type="CDD" id="cd01949">
    <property type="entry name" value="GGDEF"/>
    <property type="match status" value="1"/>
</dbReference>
<dbReference type="KEGG" id="hgr:DW355_15660"/>
<dbReference type="InterPro" id="IPR043128">
    <property type="entry name" value="Rev_trsase/Diguanyl_cyclase"/>
</dbReference>
<evidence type="ECO:0000259" key="3">
    <source>
        <dbReference type="PROSITE" id="PS50887"/>
    </source>
</evidence>
<dbReference type="RefSeq" id="WP_131281484.1">
    <property type="nucleotide sequence ID" value="NZ_CP031395.1"/>
</dbReference>
<name>A0A4P6UKR6_9BURK</name>
<dbReference type="FunFam" id="3.30.70.270:FF:000001">
    <property type="entry name" value="Diguanylate cyclase domain protein"/>
    <property type="match status" value="1"/>
</dbReference>
<dbReference type="Pfam" id="PF00990">
    <property type="entry name" value="GGDEF"/>
    <property type="match status" value="1"/>
</dbReference>
<gene>
    <name evidence="4" type="ORF">DW355_15660</name>
</gene>
<dbReference type="GO" id="GO:0052621">
    <property type="term" value="F:diguanylate cyclase activity"/>
    <property type="evidence" value="ECO:0007669"/>
    <property type="project" value="UniProtKB-EC"/>
</dbReference>
<evidence type="ECO:0000313" key="5">
    <source>
        <dbReference type="Proteomes" id="UP000292939"/>
    </source>
</evidence>
<evidence type="ECO:0000256" key="1">
    <source>
        <dbReference type="ARBA" id="ARBA00012528"/>
    </source>
</evidence>
<dbReference type="InterPro" id="IPR035965">
    <property type="entry name" value="PAS-like_dom_sf"/>
</dbReference>
<dbReference type="PANTHER" id="PTHR45138">
    <property type="entry name" value="REGULATORY COMPONENTS OF SENSORY TRANSDUCTION SYSTEM"/>
    <property type="match status" value="1"/>
</dbReference>
<dbReference type="PROSITE" id="PS50887">
    <property type="entry name" value="GGDEF"/>
    <property type="match status" value="1"/>
</dbReference>
<sequence length="330" mass="37031">MDSSSHLQPPVPTAPLKLTVEAAVTAASSQPTLLQAIYDISPDGVLVVDEKGEVLSHNLPFLTIWNLSPRLARTDDPAPSIKGGADQTLLTRVLDQIQNPEAYLARVQQLYDHPEQADRCEITLKDGRTLERQSTVLRDGQQRYMGRAWFFRDITAQKQHEAELVRLARYDALTGAANRRYFLERADQECTRSRRHQLPLSLMLVDLDHFKQINDQYGHAYGDEALKQFSAVVRGRLRDSDLLARIGGEEFVILMPSTALAGATLLAERLRLAMADQPLPVIDHLLPVRFSAGVTQFQGDDLDIETCLKRADEAMYRAKQSGRDRVEAYA</sequence>
<dbReference type="SUPFAM" id="SSF55785">
    <property type="entry name" value="PYP-like sensor domain (PAS domain)"/>
    <property type="match status" value="1"/>
</dbReference>
<evidence type="ECO:0000313" key="4">
    <source>
        <dbReference type="EMBL" id="QBK05968.1"/>
    </source>
</evidence>